<proteinExistence type="predicted"/>
<keyword evidence="3" id="KW-0482">Metalloprotease</keyword>
<dbReference type="Proteomes" id="UP000442469">
    <property type="component" value="Unassembled WGS sequence"/>
</dbReference>
<dbReference type="InterPro" id="IPR003675">
    <property type="entry name" value="Rce1/LyrA-like_dom"/>
</dbReference>
<dbReference type="Pfam" id="PF02517">
    <property type="entry name" value="Rce1-like"/>
    <property type="match status" value="1"/>
</dbReference>
<dbReference type="GO" id="GO:0008237">
    <property type="term" value="F:metallopeptidase activity"/>
    <property type="evidence" value="ECO:0007669"/>
    <property type="project" value="UniProtKB-KW"/>
</dbReference>
<evidence type="ECO:0000313" key="3">
    <source>
        <dbReference type="EMBL" id="MUG24891.1"/>
    </source>
</evidence>
<evidence type="ECO:0000259" key="2">
    <source>
        <dbReference type="Pfam" id="PF02517"/>
    </source>
</evidence>
<dbReference type="OrthoDB" id="2991715at2"/>
<keyword evidence="3" id="KW-0645">Protease</keyword>
<accession>A0A6N8F2M6</accession>
<protein>
    <submittedName>
        <fullName evidence="3">CPBP family intramembrane metalloprotease</fullName>
    </submittedName>
</protein>
<keyword evidence="1" id="KW-0472">Membrane</keyword>
<feature type="transmembrane region" description="Helical" evidence="1">
    <location>
        <begin position="144"/>
        <end position="161"/>
    </location>
</feature>
<organism evidence="3 4">
    <name type="scientific">Paenibacillus macerans</name>
    <name type="common">Bacillus macerans</name>
    <dbReference type="NCBI Taxonomy" id="44252"/>
    <lineage>
        <taxon>Bacteria</taxon>
        <taxon>Bacillati</taxon>
        <taxon>Bacillota</taxon>
        <taxon>Bacilli</taxon>
        <taxon>Bacillales</taxon>
        <taxon>Paenibacillaceae</taxon>
        <taxon>Paenibacillus</taxon>
    </lineage>
</organism>
<dbReference type="AlphaFoldDB" id="A0A6N8F2M6"/>
<dbReference type="GO" id="GO:0004175">
    <property type="term" value="F:endopeptidase activity"/>
    <property type="evidence" value="ECO:0007669"/>
    <property type="project" value="UniProtKB-ARBA"/>
</dbReference>
<dbReference type="GO" id="GO:0080120">
    <property type="term" value="P:CAAX-box protein maturation"/>
    <property type="evidence" value="ECO:0007669"/>
    <property type="project" value="UniProtKB-ARBA"/>
</dbReference>
<keyword evidence="1" id="KW-1133">Transmembrane helix</keyword>
<evidence type="ECO:0000256" key="1">
    <source>
        <dbReference type="SAM" id="Phobius"/>
    </source>
</evidence>
<feature type="transmembrane region" description="Helical" evidence="1">
    <location>
        <begin position="70"/>
        <end position="89"/>
    </location>
</feature>
<comment type="caution">
    <text evidence="3">The sequence shown here is derived from an EMBL/GenBank/DDBJ whole genome shotgun (WGS) entry which is preliminary data.</text>
</comment>
<feature type="domain" description="CAAX prenyl protease 2/Lysostaphin resistance protein A-like" evidence="2">
    <location>
        <begin position="112"/>
        <end position="205"/>
    </location>
</feature>
<sequence length="222" mass="25561">MGIDMIQQLAYCLIIYFSVFYCSQLIRKYIRNFRGASFVRMVLFFVPYILPLFVFNVVDSITAVTEKGTVLIGLLLAIVPSIIALIVQFKSFKVFLSKDIYYLINPISLEQFLLIEASLLGSVIAEELFYRNLIPDVLNLWKESYVAIIASLLFTLSHFLQKDTRETCTLSTYFILFLLGLSWISSILYTGNIIFPMLGHLIYNLPNIIIAVFKFYLPSRLK</sequence>
<dbReference type="GO" id="GO:0006508">
    <property type="term" value="P:proteolysis"/>
    <property type="evidence" value="ECO:0007669"/>
    <property type="project" value="UniProtKB-KW"/>
</dbReference>
<keyword evidence="1" id="KW-0812">Transmembrane</keyword>
<evidence type="ECO:0000313" key="4">
    <source>
        <dbReference type="Proteomes" id="UP000442469"/>
    </source>
</evidence>
<feature type="transmembrane region" description="Helical" evidence="1">
    <location>
        <begin position="38"/>
        <end position="58"/>
    </location>
</feature>
<name>A0A6N8F2M6_PAEMA</name>
<feature type="transmembrane region" description="Helical" evidence="1">
    <location>
        <begin position="201"/>
        <end position="217"/>
    </location>
</feature>
<gene>
    <name evidence="3" type="ORF">GNQ08_21225</name>
</gene>
<reference evidence="3 4" key="1">
    <citation type="submission" date="2019-11" db="EMBL/GenBank/DDBJ databases">
        <title>Draft genome sequences of five Paenibacillus species of dairy origin.</title>
        <authorList>
            <person name="Olajide A.M."/>
            <person name="Chen S."/>
            <person name="Lapointe G."/>
        </authorList>
    </citation>
    <scope>NUCLEOTIDE SEQUENCE [LARGE SCALE GENOMIC DNA]</scope>
    <source>
        <strain evidence="3 4">3CT49</strain>
    </source>
</reference>
<feature type="transmembrane region" description="Helical" evidence="1">
    <location>
        <begin position="173"/>
        <end position="195"/>
    </location>
</feature>
<feature type="transmembrane region" description="Helical" evidence="1">
    <location>
        <begin position="101"/>
        <end position="124"/>
    </location>
</feature>
<keyword evidence="3" id="KW-0378">Hydrolase</keyword>
<feature type="transmembrane region" description="Helical" evidence="1">
    <location>
        <begin position="6"/>
        <end position="26"/>
    </location>
</feature>
<dbReference type="EMBL" id="WNZZ01000019">
    <property type="protein sequence ID" value="MUG24891.1"/>
    <property type="molecule type" value="Genomic_DNA"/>
</dbReference>